<evidence type="ECO:0000256" key="4">
    <source>
        <dbReference type="ARBA" id="ARBA00023159"/>
    </source>
</evidence>
<evidence type="ECO:0000256" key="8">
    <source>
        <dbReference type="SAM" id="MobiDB-lite"/>
    </source>
</evidence>
<dbReference type="SMART" id="SM00380">
    <property type="entry name" value="AP2"/>
    <property type="match status" value="1"/>
</dbReference>
<evidence type="ECO:0000256" key="6">
    <source>
        <dbReference type="ARBA" id="ARBA00023242"/>
    </source>
</evidence>
<evidence type="ECO:0000256" key="1">
    <source>
        <dbReference type="ARBA" id="ARBA00004123"/>
    </source>
</evidence>
<name>A0AAN9XQB8_PSOTE</name>
<evidence type="ECO:0000256" key="2">
    <source>
        <dbReference type="ARBA" id="ARBA00023015"/>
    </source>
</evidence>
<dbReference type="InterPro" id="IPR045277">
    <property type="entry name" value="DRE1A-I"/>
</dbReference>
<keyword evidence="3" id="KW-0238">DNA-binding</keyword>
<dbReference type="CDD" id="cd00018">
    <property type="entry name" value="AP2"/>
    <property type="match status" value="1"/>
</dbReference>
<accession>A0AAN9XQB8</accession>
<comment type="caution">
    <text evidence="10">The sequence shown here is derived from an EMBL/GenBank/DDBJ whole genome shotgun (WGS) entry which is preliminary data.</text>
</comment>
<evidence type="ECO:0000256" key="7">
    <source>
        <dbReference type="ARBA" id="ARBA00024343"/>
    </source>
</evidence>
<comment type="similarity">
    <text evidence="7">Belongs to the AP2/ERF transcription factor family. ERF subfamily.</text>
</comment>
<feature type="domain" description="AP2/ERF" evidence="9">
    <location>
        <begin position="58"/>
        <end position="114"/>
    </location>
</feature>
<evidence type="ECO:0000256" key="5">
    <source>
        <dbReference type="ARBA" id="ARBA00023163"/>
    </source>
</evidence>
<evidence type="ECO:0000259" key="9">
    <source>
        <dbReference type="PROSITE" id="PS51032"/>
    </source>
</evidence>
<feature type="region of interest" description="Disordered" evidence="8">
    <location>
        <begin position="1"/>
        <end position="20"/>
    </location>
</feature>
<evidence type="ECO:0000313" key="10">
    <source>
        <dbReference type="EMBL" id="KAK7402084.1"/>
    </source>
</evidence>
<dbReference type="SUPFAM" id="SSF54171">
    <property type="entry name" value="DNA-binding domain"/>
    <property type="match status" value="1"/>
</dbReference>
<comment type="subcellular location">
    <subcellularLocation>
        <location evidence="1">Nucleus</location>
    </subcellularLocation>
</comment>
<reference evidence="10 11" key="1">
    <citation type="submission" date="2024-01" db="EMBL/GenBank/DDBJ databases">
        <title>The genomes of 5 underutilized Papilionoideae crops provide insights into root nodulation and disease resistanc.</title>
        <authorList>
            <person name="Jiang F."/>
        </authorList>
    </citation>
    <scope>NUCLEOTIDE SEQUENCE [LARGE SCALE GENOMIC DNA]</scope>
    <source>
        <strain evidence="10">DUOXIRENSHENG_FW03</strain>
        <tissue evidence="10">Leaves</tissue>
    </source>
</reference>
<dbReference type="GO" id="GO:0005634">
    <property type="term" value="C:nucleus"/>
    <property type="evidence" value="ECO:0007669"/>
    <property type="project" value="UniProtKB-SubCell"/>
</dbReference>
<dbReference type="GO" id="GO:0003700">
    <property type="term" value="F:DNA-binding transcription factor activity"/>
    <property type="evidence" value="ECO:0007669"/>
    <property type="project" value="InterPro"/>
</dbReference>
<gene>
    <name evidence="10" type="ORF">VNO78_14064</name>
</gene>
<dbReference type="PANTHER" id="PTHR31839">
    <property type="entry name" value="DEHYDRATION-RESPONSIVE ELEMENT-BINDING PROTEIN 1D"/>
    <property type="match status" value="1"/>
</dbReference>
<dbReference type="EMBL" id="JAYMYS010000003">
    <property type="protein sequence ID" value="KAK7402084.1"/>
    <property type="molecule type" value="Genomic_DNA"/>
</dbReference>
<dbReference type="Proteomes" id="UP001386955">
    <property type="component" value="Unassembled WGS sequence"/>
</dbReference>
<keyword evidence="11" id="KW-1185">Reference proteome</keyword>
<dbReference type="Gene3D" id="3.30.730.10">
    <property type="entry name" value="AP2/ERF domain"/>
    <property type="match status" value="1"/>
</dbReference>
<dbReference type="AlphaFoldDB" id="A0AAN9XQB8"/>
<evidence type="ECO:0000313" key="11">
    <source>
        <dbReference type="Proteomes" id="UP001386955"/>
    </source>
</evidence>
<organism evidence="10 11">
    <name type="scientific">Psophocarpus tetragonolobus</name>
    <name type="common">Winged bean</name>
    <name type="synonym">Dolichos tetragonolobus</name>
    <dbReference type="NCBI Taxonomy" id="3891"/>
    <lineage>
        <taxon>Eukaryota</taxon>
        <taxon>Viridiplantae</taxon>
        <taxon>Streptophyta</taxon>
        <taxon>Embryophyta</taxon>
        <taxon>Tracheophyta</taxon>
        <taxon>Spermatophyta</taxon>
        <taxon>Magnoliopsida</taxon>
        <taxon>eudicotyledons</taxon>
        <taxon>Gunneridae</taxon>
        <taxon>Pentapetalae</taxon>
        <taxon>rosids</taxon>
        <taxon>fabids</taxon>
        <taxon>Fabales</taxon>
        <taxon>Fabaceae</taxon>
        <taxon>Papilionoideae</taxon>
        <taxon>50 kb inversion clade</taxon>
        <taxon>NPAAA clade</taxon>
        <taxon>indigoferoid/millettioid clade</taxon>
        <taxon>Phaseoleae</taxon>
        <taxon>Psophocarpus</taxon>
    </lineage>
</organism>
<dbReference type="PROSITE" id="PS51032">
    <property type="entry name" value="AP2_ERF"/>
    <property type="match status" value="1"/>
</dbReference>
<feature type="compositionally biased region" description="Polar residues" evidence="8">
    <location>
        <begin position="9"/>
        <end position="20"/>
    </location>
</feature>
<dbReference type="Pfam" id="PF00847">
    <property type="entry name" value="AP2"/>
    <property type="match status" value="1"/>
</dbReference>
<protein>
    <recommendedName>
        <fullName evidence="9">AP2/ERF domain-containing protein</fullName>
    </recommendedName>
</protein>
<dbReference type="InterPro" id="IPR001471">
    <property type="entry name" value="AP2/ERF_dom"/>
</dbReference>
<dbReference type="GO" id="GO:0003677">
    <property type="term" value="F:DNA binding"/>
    <property type="evidence" value="ECO:0007669"/>
    <property type="project" value="UniProtKB-KW"/>
</dbReference>
<evidence type="ECO:0000256" key="3">
    <source>
        <dbReference type="ARBA" id="ARBA00023125"/>
    </source>
</evidence>
<keyword evidence="6" id="KW-0539">Nucleus</keyword>
<sequence length="260" mass="29051">MNFEIESPLSFQTSSPLSKSSPCVCNPNLISESPVHADFVSHKRKGGRKKFKETRHPIYRGVRLRKGRWVCELREPKKTKRIWLGSYPTPEMAARAHDVGALAIRGTSAALNFPNSASLLPIVNSSSHKEIRAAAVQAAESFRPITLSSLTTSHKKISRKGKCTRPKKVPSVKEKPQETVLNSSLESVHSLECQKCDVINGSTEKNNLELSSAVFFNEEALFNMPDLLDRMAESLGLFPFSSVNYWDDQAYCIDLNLWSD</sequence>
<dbReference type="InterPro" id="IPR016177">
    <property type="entry name" value="DNA-bd_dom_sf"/>
</dbReference>
<proteinExistence type="inferred from homology"/>
<keyword evidence="5" id="KW-0804">Transcription</keyword>
<keyword evidence="4" id="KW-0010">Activator</keyword>
<keyword evidence="2" id="KW-0805">Transcription regulation</keyword>
<dbReference type="InterPro" id="IPR036955">
    <property type="entry name" value="AP2/ERF_dom_sf"/>
</dbReference>
<dbReference type="PANTHER" id="PTHR31839:SF87">
    <property type="entry name" value="CBF-LIKE TRANSCRIPTION FACTOR"/>
    <property type="match status" value="1"/>
</dbReference>